<evidence type="ECO:0000313" key="1">
    <source>
        <dbReference type="EMBL" id="PWN57560.1"/>
    </source>
</evidence>
<organism evidence="1 2">
    <name type="scientific">Chryseobacterium viscerum</name>
    <dbReference type="NCBI Taxonomy" id="1037377"/>
    <lineage>
        <taxon>Bacteria</taxon>
        <taxon>Pseudomonadati</taxon>
        <taxon>Bacteroidota</taxon>
        <taxon>Flavobacteriia</taxon>
        <taxon>Flavobacteriales</taxon>
        <taxon>Weeksellaceae</taxon>
        <taxon>Chryseobacterium group</taxon>
        <taxon>Chryseobacterium</taxon>
    </lineage>
</organism>
<sequence>MYPVNVVYLMEVNRQLIRKVKILHLKRRQHAEWIMTSRLKKHKNYRNSKVKISMRCFIRGDVVLYEIRLKDKVSQQLIVDFYNDGKPVDLYAKHQGS</sequence>
<gene>
    <name evidence="1" type="ORF">C1634_025540</name>
</gene>
<name>A0A316W9D7_9FLAO</name>
<evidence type="ECO:0000313" key="2">
    <source>
        <dbReference type="Proteomes" id="UP000236413"/>
    </source>
</evidence>
<comment type="caution">
    <text evidence="1">The sequence shown here is derived from an EMBL/GenBank/DDBJ whole genome shotgun (WGS) entry which is preliminary data.</text>
</comment>
<dbReference type="AlphaFoldDB" id="A0A316W9D7"/>
<dbReference type="Proteomes" id="UP000236413">
    <property type="component" value="Unassembled WGS sequence"/>
</dbReference>
<reference evidence="1 2" key="1">
    <citation type="submission" date="2018-04" db="EMBL/GenBank/DDBJ databases">
        <title>Chryseobacterium oncorhynchi 701B-08T from rainbow trout, and Chryseobacterium viscerum 687B-08T from diseased fish.</title>
        <authorList>
            <person name="Jeong J.-J."/>
            <person name="Lee Y.J."/>
            <person name="Pathiraja D."/>
            <person name="Park B."/>
            <person name="Choi I.-G."/>
            <person name="Kim K.D."/>
        </authorList>
    </citation>
    <scope>NUCLEOTIDE SEQUENCE [LARGE SCALE GENOMIC DNA]</scope>
    <source>
        <strain evidence="1 2">687B-08</strain>
    </source>
</reference>
<dbReference type="EMBL" id="PPEG02000020">
    <property type="protein sequence ID" value="PWN57560.1"/>
    <property type="molecule type" value="Genomic_DNA"/>
</dbReference>
<proteinExistence type="predicted"/>
<protein>
    <submittedName>
        <fullName evidence="1">Uncharacterized protein</fullName>
    </submittedName>
</protein>
<accession>A0A316W9D7</accession>